<feature type="compositionally biased region" description="Basic and acidic residues" evidence="1">
    <location>
        <begin position="390"/>
        <end position="399"/>
    </location>
</feature>
<comment type="caution">
    <text evidence="3">The sequence shown here is derived from an EMBL/GenBank/DDBJ whole genome shotgun (WGS) entry which is preliminary data.</text>
</comment>
<sequence length="706" mass="78456">MDIPFKQQLLNLLSVNVTQVKTPDHHGVPSQPLPSDERTKECPRRKPKYRRLPPLPRDDFKVIVRPHQGLRIKSLTSPTLADAVITACGGLITGEQFLLRIKPGSNIFIISTPHQEVAEKVSRIASLVVNGRPHAVNAYVATGEGATRGVIHGLQPHTPSEEIKANLRVRTQGVEVLQARMLGDTKTAVITFYGGHVPRFVYYRGGELPCYPYKNTTQVCKVCYHVGHRSDVCPQPDTPVCRICGMRDPVPSHECSPKCATCGEDHLTGDRTCKKRLKPLRRKRSKTSNTSTSHLPRGPGSTMTKKQLRWFSSEAEDLDVDWPGLPPASDSPRSKYQPLQGRSQSQSRSRSWSRSRSRSHTGSPSKPQQDPASHSSKGHKARAPGYPRSPRPEEVRRADAASPTAPSTNNPEYQRIVAENKLLRESLAEIKKELASLKAHQRQTPQKQLRHPVGHVSCQNEMSSGSPEYDLLSCGFDEGNLCRWSGEGLHGPLTWPFGLPQGFSLGPDQAPENGEGGSIYADGATMAHYTNIMRLTSSVVGSQTEAGCFSFWYRMFAGRDTQLELRLQTAISKFAVLFEHSDRTTVDRWDKVRLTVFLKAKFNKAAVQVKNKSQVIWKKHPSSDWMLAQVQFVEKKNFRVATQYSEDLKEGTEWTELTVLLKRGSNCQLGVTSRDAVTTNGIPRATSSINDIPSTADTTAVCLLRQ</sequence>
<proteinExistence type="predicted"/>
<feature type="region of interest" description="Disordered" evidence="1">
    <location>
        <begin position="319"/>
        <end position="414"/>
    </location>
</feature>
<feature type="compositionally biased region" description="Polar residues" evidence="1">
    <location>
        <begin position="360"/>
        <end position="375"/>
    </location>
</feature>
<feature type="region of interest" description="Disordered" evidence="1">
    <location>
        <begin position="22"/>
        <end position="51"/>
    </location>
</feature>
<feature type="region of interest" description="Disordered" evidence="1">
    <location>
        <begin position="273"/>
        <end position="306"/>
    </location>
</feature>
<dbReference type="SMART" id="SM00137">
    <property type="entry name" value="MAM"/>
    <property type="match status" value="1"/>
</dbReference>
<feature type="region of interest" description="Disordered" evidence="1">
    <location>
        <begin position="440"/>
        <end position="461"/>
    </location>
</feature>
<reference evidence="3" key="2">
    <citation type="submission" date="2021-09" db="EMBL/GenBank/DDBJ databases">
        <authorList>
            <person name="Jia N."/>
            <person name="Wang J."/>
            <person name="Shi W."/>
            <person name="Du L."/>
            <person name="Sun Y."/>
            <person name="Zhan W."/>
            <person name="Jiang J."/>
            <person name="Wang Q."/>
            <person name="Zhang B."/>
            <person name="Ji P."/>
            <person name="Sakyi L.B."/>
            <person name="Cui X."/>
            <person name="Yuan T."/>
            <person name="Jiang B."/>
            <person name="Yang W."/>
            <person name="Lam T.T.-Y."/>
            <person name="Chang Q."/>
            <person name="Ding S."/>
            <person name="Wang X."/>
            <person name="Zhu J."/>
            <person name="Ruan X."/>
            <person name="Zhao L."/>
            <person name="Wei J."/>
            <person name="Que T."/>
            <person name="Du C."/>
            <person name="Cheng J."/>
            <person name="Dai P."/>
            <person name="Han X."/>
            <person name="Huang E."/>
            <person name="Gao Y."/>
            <person name="Liu J."/>
            <person name="Shao H."/>
            <person name="Ye R."/>
            <person name="Li L."/>
            <person name="Wei W."/>
            <person name="Wang X."/>
            <person name="Wang C."/>
            <person name="Huo Q."/>
            <person name="Li W."/>
            <person name="Guo W."/>
            <person name="Chen H."/>
            <person name="Chen S."/>
            <person name="Zhou L."/>
            <person name="Zhou L."/>
            <person name="Ni X."/>
            <person name="Tian J."/>
            <person name="Zhou Y."/>
            <person name="Sheng Y."/>
            <person name="Liu T."/>
            <person name="Pan Y."/>
            <person name="Xia L."/>
            <person name="Li J."/>
            <person name="Zhao F."/>
            <person name="Cao W."/>
        </authorList>
    </citation>
    <scope>NUCLEOTIDE SEQUENCE</scope>
    <source>
        <strain evidence="3">Rsan-2018</strain>
        <tissue evidence="3">Larvae</tissue>
    </source>
</reference>
<evidence type="ECO:0000313" key="4">
    <source>
        <dbReference type="Proteomes" id="UP000821837"/>
    </source>
</evidence>
<feature type="compositionally biased region" description="Basic and acidic residues" evidence="1">
    <location>
        <begin position="35"/>
        <end position="44"/>
    </location>
</feature>
<feature type="compositionally biased region" description="Basic residues" evidence="1">
    <location>
        <begin position="273"/>
        <end position="286"/>
    </location>
</feature>
<dbReference type="PROSITE" id="PS50060">
    <property type="entry name" value="MAM_2"/>
    <property type="match status" value="1"/>
</dbReference>
<name>A0A9D4Q7Y9_RHISA</name>
<dbReference type="InterPro" id="IPR013320">
    <property type="entry name" value="ConA-like_dom_sf"/>
</dbReference>
<reference evidence="3" key="1">
    <citation type="journal article" date="2020" name="Cell">
        <title>Large-Scale Comparative Analyses of Tick Genomes Elucidate Their Genetic Diversity and Vector Capacities.</title>
        <authorList>
            <consortium name="Tick Genome and Microbiome Consortium (TIGMIC)"/>
            <person name="Jia N."/>
            <person name="Wang J."/>
            <person name="Shi W."/>
            <person name="Du L."/>
            <person name="Sun Y."/>
            <person name="Zhan W."/>
            <person name="Jiang J.F."/>
            <person name="Wang Q."/>
            <person name="Zhang B."/>
            <person name="Ji P."/>
            <person name="Bell-Sakyi L."/>
            <person name="Cui X.M."/>
            <person name="Yuan T.T."/>
            <person name="Jiang B.G."/>
            <person name="Yang W.F."/>
            <person name="Lam T.T."/>
            <person name="Chang Q.C."/>
            <person name="Ding S.J."/>
            <person name="Wang X.J."/>
            <person name="Zhu J.G."/>
            <person name="Ruan X.D."/>
            <person name="Zhao L."/>
            <person name="Wei J.T."/>
            <person name="Ye R.Z."/>
            <person name="Que T.C."/>
            <person name="Du C.H."/>
            <person name="Zhou Y.H."/>
            <person name="Cheng J.X."/>
            <person name="Dai P.F."/>
            <person name="Guo W.B."/>
            <person name="Han X.H."/>
            <person name="Huang E.J."/>
            <person name="Li L.F."/>
            <person name="Wei W."/>
            <person name="Gao Y.C."/>
            <person name="Liu J.Z."/>
            <person name="Shao H.Z."/>
            <person name="Wang X."/>
            <person name="Wang C.C."/>
            <person name="Yang T.C."/>
            <person name="Huo Q.B."/>
            <person name="Li W."/>
            <person name="Chen H.Y."/>
            <person name="Chen S.E."/>
            <person name="Zhou L.G."/>
            <person name="Ni X.B."/>
            <person name="Tian J.H."/>
            <person name="Sheng Y."/>
            <person name="Liu T."/>
            <person name="Pan Y.S."/>
            <person name="Xia L.Y."/>
            <person name="Li J."/>
            <person name="Zhao F."/>
            <person name="Cao W.C."/>
        </authorList>
    </citation>
    <scope>NUCLEOTIDE SEQUENCE</scope>
    <source>
        <strain evidence="3">Rsan-2018</strain>
    </source>
</reference>
<dbReference type="GO" id="GO:0016020">
    <property type="term" value="C:membrane"/>
    <property type="evidence" value="ECO:0007669"/>
    <property type="project" value="InterPro"/>
</dbReference>
<dbReference type="InterPro" id="IPR000998">
    <property type="entry name" value="MAM_dom"/>
</dbReference>
<accession>A0A9D4Q7Y9</accession>
<dbReference type="VEuPathDB" id="VectorBase:RSAN_033429"/>
<dbReference type="Pfam" id="PF00629">
    <property type="entry name" value="MAM"/>
    <property type="match status" value="1"/>
</dbReference>
<dbReference type="AlphaFoldDB" id="A0A9D4Q7Y9"/>
<protein>
    <recommendedName>
        <fullName evidence="2">MAM domain-containing protein</fullName>
    </recommendedName>
</protein>
<evidence type="ECO:0000259" key="2">
    <source>
        <dbReference type="PROSITE" id="PS50060"/>
    </source>
</evidence>
<dbReference type="SUPFAM" id="SSF49899">
    <property type="entry name" value="Concanavalin A-like lectins/glucanases"/>
    <property type="match status" value="1"/>
</dbReference>
<gene>
    <name evidence="3" type="ORF">HPB52_020102</name>
</gene>
<dbReference type="Proteomes" id="UP000821837">
    <property type="component" value="Unassembled WGS sequence"/>
</dbReference>
<keyword evidence="4" id="KW-1185">Reference proteome</keyword>
<dbReference type="EMBL" id="JABSTV010001248">
    <property type="protein sequence ID" value="KAH7969595.1"/>
    <property type="molecule type" value="Genomic_DNA"/>
</dbReference>
<dbReference type="Gene3D" id="2.60.120.200">
    <property type="match status" value="1"/>
</dbReference>
<evidence type="ECO:0000256" key="1">
    <source>
        <dbReference type="SAM" id="MobiDB-lite"/>
    </source>
</evidence>
<evidence type="ECO:0000313" key="3">
    <source>
        <dbReference type="EMBL" id="KAH7969595.1"/>
    </source>
</evidence>
<organism evidence="3 4">
    <name type="scientific">Rhipicephalus sanguineus</name>
    <name type="common">Brown dog tick</name>
    <name type="synonym">Ixodes sanguineus</name>
    <dbReference type="NCBI Taxonomy" id="34632"/>
    <lineage>
        <taxon>Eukaryota</taxon>
        <taxon>Metazoa</taxon>
        <taxon>Ecdysozoa</taxon>
        <taxon>Arthropoda</taxon>
        <taxon>Chelicerata</taxon>
        <taxon>Arachnida</taxon>
        <taxon>Acari</taxon>
        <taxon>Parasitiformes</taxon>
        <taxon>Ixodida</taxon>
        <taxon>Ixodoidea</taxon>
        <taxon>Ixodidae</taxon>
        <taxon>Rhipicephalinae</taxon>
        <taxon>Rhipicephalus</taxon>
        <taxon>Rhipicephalus</taxon>
    </lineage>
</organism>
<feature type="domain" description="MAM" evidence="2">
    <location>
        <begin position="472"/>
        <end position="602"/>
    </location>
</feature>